<feature type="region of interest" description="Disordered" evidence="1">
    <location>
        <begin position="439"/>
        <end position="482"/>
    </location>
</feature>
<feature type="region of interest" description="Disordered" evidence="1">
    <location>
        <begin position="1"/>
        <end position="56"/>
    </location>
</feature>
<dbReference type="OrthoDB" id="10681414at2759"/>
<name>C1E5P8_MICCC</name>
<feature type="region of interest" description="Disordered" evidence="1">
    <location>
        <begin position="818"/>
        <end position="846"/>
    </location>
</feature>
<feature type="compositionally biased region" description="Basic and acidic residues" evidence="1">
    <location>
        <begin position="105"/>
        <end position="116"/>
    </location>
</feature>
<dbReference type="OMA" id="WVTICAR"/>
<feature type="region of interest" description="Disordered" evidence="1">
    <location>
        <begin position="672"/>
        <end position="704"/>
    </location>
</feature>
<feature type="compositionally biased region" description="Basic and acidic residues" evidence="1">
    <location>
        <begin position="694"/>
        <end position="704"/>
    </location>
</feature>
<dbReference type="AlphaFoldDB" id="C1E5P8"/>
<proteinExistence type="predicted"/>
<evidence type="ECO:0000313" key="2">
    <source>
        <dbReference type="EMBL" id="ACO63291.1"/>
    </source>
</evidence>
<feature type="compositionally biased region" description="Basic and acidic residues" evidence="1">
    <location>
        <begin position="194"/>
        <end position="222"/>
    </location>
</feature>
<dbReference type="EMBL" id="CP001326">
    <property type="protein sequence ID" value="ACO63291.1"/>
    <property type="molecule type" value="Genomic_DNA"/>
</dbReference>
<feature type="compositionally biased region" description="Low complexity" evidence="1">
    <location>
        <begin position="31"/>
        <end position="40"/>
    </location>
</feature>
<feature type="compositionally biased region" description="Basic and acidic residues" evidence="1">
    <location>
        <begin position="818"/>
        <end position="834"/>
    </location>
</feature>
<feature type="compositionally biased region" description="Basic residues" evidence="1">
    <location>
        <begin position="681"/>
        <end position="693"/>
    </location>
</feature>
<dbReference type="KEGG" id="mis:MICPUN_58391"/>
<reference evidence="2 3" key="1">
    <citation type="journal article" date="2009" name="Science">
        <title>Green evolution and dynamic adaptations revealed by genomes of the marine picoeukaryotes Micromonas.</title>
        <authorList>
            <person name="Worden A.Z."/>
            <person name="Lee J.H."/>
            <person name="Mock T."/>
            <person name="Rouze P."/>
            <person name="Simmons M.P."/>
            <person name="Aerts A.L."/>
            <person name="Allen A.E."/>
            <person name="Cuvelier M.L."/>
            <person name="Derelle E."/>
            <person name="Everett M.V."/>
            <person name="Foulon E."/>
            <person name="Grimwood J."/>
            <person name="Gundlach H."/>
            <person name="Henrissat B."/>
            <person name="Napoli C."/>
            <person name="McDonald S.M."/>
            <person name="Parker M.S."/>
            <person name="Rombauts S."/>
            <person name="Salamov A."/>
            <person name="Von Dassow P."/>
            <person name="Badger J.H."/>
            <person name="Coutinho P.M."/>
            <person name="Demir E."/>
            <person name="Dubchak I."/>
            <person name="Gentemann C."/>
            <person name="Eikrem W."/>
            <person name="Gready J.E."/>
            <person name="John U."/>
            <person name="Lanier W."/>
            <person name="Lindquist E.A."/>
            <person name="Lucas S."/>
            <person name="Mayer K.F."/>
            <person name="Moreau H."/>
            <person name="Not F."/>
            <person name="Otillar R."/>
            <person name="Panaud O."/>
            <person name="Pangilinan J."/>
            <person name="Paulsen I."/>
            <person name="Piegu B."/>
            <person name="Poliakov A."/>
            <person name="Robbens S."/>
            <person name="Schmutz J."/>
            <person name="Toulza E."/>
            <person name="Wyss T."/>
            <person name="Zelensky A."/>
            <person name="Zhou K."/>
            <person name="Armbrust E.V."/>
            <person name="Bhattacharya D."/>
            <person name="Goodenough U.W."/>
            <person name="Van de Peer Y."/>
            <person name="Grigoriev I.V."/>
        </authorList>
    </citation>
    <scope>NUCLEOTIDE SEQUENCE [LARGE SCALE GENOMIC DNA]</scope>
    <source>
        <strain evidence="3">RCC299 / NOUM17</strain>
    </source>
</reference>
<organism evidence="2 3">
    <name type="scientific">Micromonas commoda (strain RCC299 / NOUM17 / CCMP2709)</name>
    <name type="common">Picoplanktonic green alga</name>
    <dbReference type="NCBI Taxonomy" id="296587"/>
    <lineage>
        <taxon>Eukaryota</taxon>
        <taxon>Viridiplantae</taxon>
        <taxon>Chlorophyta</taxon>
        <taxon>Mamiellophyceae</taxon>
        <taxon>Mamiellales</taxon>
        <taxon>Mamiellaceae</taxon>
        <taxon>Micromonas</taxon>
    </lineage>
</organism>
<feature type="compositionally biased region" description="Low complexity" evidence="1">
    <location>
        <begin position="141"/>
        <end position="150"/>
    </location>
</feature>
<sequence>MFEPDLGPMPDDDDDELNDELNDIGLLTREAPAAKTTKAKSAPREKPAPKSSAWELTGNAELDALFQSSTLTARSLNVAASRPSTTGPSQGKPLRSTPVEVPISRAEKILAKLAEQKEEDDKESKKLDRQRKRVEDDARAEAAAASARAAAEAHDARVEAQLAGAIQLGRDVKEKAARVEAALADAGDGSDETPSPRDVARALRDDAFEPDTHSRPGSDPRDSCVANMPRSVRDAPSDASAFASAAEADAKRRGADAGDAVAHALREAIVGGWLEQRFLIARRDGEAAGAAGGAGEGEAKRKDSSPVMSVVGGVMRSAAAAILGTGSRARESVSPAALVRAPPLCAEDTARWLFQTATAPSSARDASWVTICARNALYASLGFEPNPALAPAPRWLCGTPTLRAPPAVPWRIKASDIIGALGACGVVVDVDALGESLGKESRGGAGAGVGEPSSRTASKRKRPAAATTGGEGDGLCALSGRGEGDREATVQLYQDKERRRLRPQIFAAIQIAGAAAAAARWTPRRRFASATVTPVKGSAPPASAANAVREEGPHCWVRDDPEGAADLLAVLAGLRIDPRAGALRAAVDHCAENLLAAAALGCDGDEWRAFRSAAASKLAKVGPTHAARLAAIRWIPWSNRKEQEVQDLAALVAIEHIVPLILQRLEADDLGPAPSGTNALAKKKKPRPNPKAKKPAEKSDDVDAWQRRAVQALDPIRVDVESDVDAAWAIHTAMHLADIVLHAGTLGGGAGLRGGSLGANGAPRTPGKEAAESASLDAAAESFMQFLKRTKANIPRSGKTAMNALKNLAVVIFTRQQRAEQLRRTKTEHERANSSDDDDDGEDEDE</sequence>
<feature type="compositionally biased region" description="Acidic residues" evidence="1">
    <location>
        <begin position="835"/>
        <end position="846"/>
    </location>
</feature>
<dbReference type="Proteomes" id="UP000002009">
    <property type="component" value="Chromosome 5"/>
</dbReference>
<keyword evidence="3" id="KW-1185">Reference proteome</keyword>
<dbReference type="InParanoid" id="C1E5P8"/>
<gene>
    <name evidence="2" type="ORF">MICPUN_58391</name>
</gene>
<feature type="region of interest" description="Disordered" evidence="1">
    <location>
        <begin position="77"/>
        <end position="156"/>
    </location>
</feature>
<feature type="compositionally biased region" description="Basic and acidic residues" evidence="1">
    <location>
        <begin position="122"/>
        <end position="140"/>
    </location>
</feature>
<dbReference type="RefSeq" id="XP_002502033.1">
    <property type="nucleotide sequence ID" value="XM_002501987.1"/>
</dbReference>
<protein>
    <submittedName>
        <fullName evidence="2">Uncharacterized protein</fullName>
    </submittedName>
</protein>
<dbReference type="GeneID" id="8243700"/>
<feature type="compositionally biased region" description="Acidic residues" evidence="1">
    <location>
        <begin position="10"/>
        <end position="22"/>
    </location>
</feature>
<evidence type="ECO:0000313" key="3">
    <source>
        <dbReference type="Proteomes" id="UP000002009"/>
    </source>
</evidence>
<accession>C1E5P8</accession>
<feature type="region of interest" description="Disordered" evidence="1">
    <location>
        <begin position="183"/>
        <end position="240"/>
    </location>
</feature>
<evidence type="ECO:0000256" key="1">
    <source>
        <dbReference type="SAM" id="MobiDB-lite"/>
    </source>
</evidence>